<dbReference type="SUPFAM" id="SSF49899">
    <property type="entry name" value="Concanavalin A-like lectins/glucanases"/>
    <property type="match status" value="1"/>
</dbReference>
<dbReference type="NCBIfam" id="NF041518">
    <property type="entry name" value="choice_anch_Q"/>
    <property type="match status" value="1"/>
</dbReference>
<dbReference type="InterPro" id="IPR022441">
    <property type="entry name" value="Para_beta_helix_rpt-2"/>
</dbReference>
<feature type="region of interest" description="Disordered" evidence="1">
    <location>
        <begin position="2618"/>
        <end position="2641"/>
    </location>
</feature>
<dbReference type="Proteomes" id="UP001302719">
    <property type="component" value="Chromosome"/>
</dbReference>
<dbReference type="PANTHER" id="PTHR46513">
    <property type="entry name" value="VITELLOGENIN RECEPTOR-LIKE PROTEIN-RELATED-RELATED"/>
    <property type="match status" value="1"/>
</dbReference>
<dbReference type="Gene3D" id="2.60.120.200">
    <property type="match status" value="1"/>
</dbReference>
<proteinExistence type="predicted"/>
<dbReference type="InterPro" id="IPR006626">
    <property type="entry name" value="PbH1"/>
</dbReference>
<dbReference type="InterPro" id="IPR013320">
    <property type="entry name" value="ConA-like_dom_sf"/>
</dbReference>
<protein>
    <submittedName>
        <fullName evidence="3">DUF2341 domain-containing protein</fullName>
    </submittedName>
</protein>
<dbReference type="InterPro" id="IPR059226">
    <property type="entry name" value="Choice_anch_Q_dom"/>
</dbReference>
<dbReference type="RefSeq" id="WP_312642756.1">
    <property type="nucleotide sequence ID" value="NZ_CP116967.1"/>
</dbReference>
<dbReference type="InterPro" id="IPR000033">
    <property type="entry name" value="LDLR_classB_rpt"/>
</dbReference>
<evidence type="ECO:0000313" key="4">
    <source>
        <dbReference type="Proteomes" id="UP001302719"/>
    </source>
</evidence>
<dbReference type="GO" id="GO:0007156">
    <property type="term" value="P:homophilic cell adhesion via plasma membrane adhesion molecules"/>
    <property type="evidence" value="ECO:0007669"/>
    <property type="project" value="InterPro"/>
</dbReference>
<gene>
    <name evidence="3" type="ORF">PP769_17830</name>
</gene>
<feature type="compositionally biased region" description="Polar residues" evidence="1">
    <location>
        <begin position="2456"/>
        <end position="2469"/>
    </location>
</feature>
<dbReference type="CDD" id="cd11304">
    <property type="entry name" value="Cadherin_repeat"/>
    <property type="match status" value="2"/>
</dbReference>
<dbReference type="EMBL" id="CP116967">
    <property type="protein sequence ID" value="WNM57808.1"/>
    <property type="molecule type" value="Genomic_DNA"/>
</dbReference>
<evidence type="ECO:0000259" key="2">
    <source>
        <dbReference type="PROSITE" id="PS50268"/>
    </source>
</evidence>
<dbReference type="InterPro" id="IPR018765">
    <property type="entry name" value="DUF2341"/>
</dbReference>
<name>A0AA96JS38_9BACT</name>
<reference evidence="3 4" key="1">
    <citation type="submission" date="2023-01" db="EMBL/GenBank/DDBJ databases">
        <title>Cultivation and genomic characterization of new, ubiquitous marine nitrite-oxidizing bacteria from the Nitrospirales.</title>
        <authorList>
            <person name="Mueller A.J."/>
            <person name="Daebeler A."/>
            <person name="Herbold C.W."/>
            <person name="Kirkegaard R.H."/>
            <person name="Daims H."/>
        </authorList>
    </citation>
    <scope>NUCLEOTIDE SEQUENCE [LARGE SCALE GENOMIC DNA]</scope>
    <source>
        <strain evidence="3 4">VA</strain>
    </source>
</reference>
<dbReference type="InterPro" id="IPR011042">
    <property type="entry name" value="6-blade_b-propeller_TolB-like"/>
</dbReference>
<dbReference type="InterPro" id="IPR015919">
    <property type="entry name" value="Cadherin-like_sf"/>
</dbReference>
<dbReference type="Pfam" id="PF17963">
    <property type="entry name" value="Big_9"/>
    <property type="match status" value="3"/>
</dbReference>
<keyword evidence="4" id="KW-1185">Reference proteome</keyword>
<dbReference type="PROSITE" id="PS50268">
    <property type="entry name" value="CADHERIN_2"/>
    <property type="match status" value="3"/>
</dbReference>
<dbReference type="NCBIfam" id="TIGR03804">
    <property type="entry name" value="para_beta_helix"/>
    <property type="match status" value="1"/>
</dbReference>
<evidence type="ECO:0000313" key="3">
    <source>
        <dbReference type="EMBL" id="WNM57808.1"/>
    </source>
</evidence>
<dbReference type="GO" id="GO:0016020">
    <property type="term" value="C:membrane"/>
    <property type="evidence" value="ECO:0007669"/>
    <property type="project" value="InterPro"/>
</dbReference>
<dbReference type="Pfam" id="PF14252">
    <property type="entry name" value="DUF4347"/>
    <property type="match status" value="1"/>
</dbReference>
<dbReference type="PROSITE" id="PS51120">
    <property type="entry name" value="LDLRB"/>
    <property type="match status" value="4"/>
</dbReference>
<feature type="domain" description="Cadherin" evidence="2">
    <location>
        <begin position="2318"/>
        <end position="2412"/>
    </location>
</feature>
<dbReference type="InterPro" id="IPR025592">
    <property type="entry name" value="DUF4347"/>
</dbReference>
<dbReference type="KEGG" id="nall:PP769_17830"/>
<dbReference type="SUPFAM" id="SSF49313">
    <property type="entry name" value="Cadherin-like"/>
    <property type="match status" value="2"/>
</dbReference>
<dbReference type="GO" id="GO:0005509">
    <property type="term" value="F:calcium ion binding"/>
    <property type="evidence" value="ECO:0007669"/>
    <property type="project" value="InterPro"/>
</dbReference>
<dbReference type="InterPro" id="IPR050778">
    <property type="entry name" value="Cueball_EGF_LRP_Nidogen"/>
</dbReference>
<dbReference type="InterPro" id="IPR002126">
    <property type="entry name" value="Cadherin-like_dom"/>
</dbReference>
<dbReference type="Pfam" id="PF00058">
    <property type="entry name" value="Ldl_recept_b"/>
    <property type="match status" value="1"/>
</dbReference>
<dbReference type="Gene3D" id="2.60.40.60">
    <property type="entry name" value="Cadherins"/>
    <property type="match status" value="2"/>
</dbReference>
<feature type="compositionally biased region" description="Polar residues" evidence="1">
    <location>
        <begin position="26"/>
        <end position="51"/>
    </location>
</feature>
<dbReference type="Pfam" id="PF16184">
    <property type="entry name" value="Cadherin_3"/>
    <property type="match status" value="1"/>
</dbReference>
<dbReference type="SMART" id="SM00112">
    <property type="entry name" value="CA"/>
    <property type="match status" value="2"/>
</dbReference>
<dbReference type="SMART" id="SM00135">
    <property type="entry name" value="LY"/>
    <property type="match status" value="6"/>
</dbReference>
<feature type="region of interest" description="Disordered" evidence="1">
    <location>
        <begin position="26"/>
        <end position="65"/>
    </location>
</feature>
<feature type="region of interest" description="Disordered" evidence="1">
    <location>
        <begin position="2399"/>
        <end position="2481"/>
    </location>
</feature>
<dbReference type="NCBIfam" id="NF012211">
    <property type="entry name" value="tand_rpt_95"/>
    <property type="match status" value="3"/>
</dbReference>
<dbReference type="InterPro" id="IPR011050">
    <property type="entry name" value="Pectin_lyase_fold/virulence"/>
</dbReference>
<feature type="domain" description="Cadherin" evidence="2">
    <location>
        <begin position="1515"/>
        <end position="1640"/>
    </location>
</feature>
<feature type="domain" description="Cadherin" evidence="2">
    <location>
        <begin position="850"/>
        <end position="928"/>
    </location>
</feature>
<sequence length="2641" mass="271413">MKTLLALEPRILFDGAALATGAEVVQDTTTQDQPNPDANADAENSSGQNIATDHDPVWSSDLSPATPSDRREIVFIDTRVEDYQTLIEGIDPAAEVFLLDARRDGIEQIAEALKDRRDIDAIHLIGEGTEAELHVGSAFLTNESISNQYAELFTQIGQSLSADADLLIYGCNFGRGVSGFSAMQTLAELTGADIAASTDRTGHVSEFANWHLEVSTGFIETSIIIGQATQDAWEGVLATYTVTTTTDGGAGSLRQAILNANANAGTDTITFVGSGTYLLTLTGTGENAAATGDLDITESLNIIGNGAGSTIIDASGLGATPDRVFDIRTGITTISGVTIKGGSGTTGAGIETQTGTTLNLIDVELRENVSSSNGGAIFNRATLSLDRVTIANNTASSNGGGIYFSGGGSGTLTNVTISSNSAANAGGLYNFNTTVTILNSTIANNSTGITQVGGGAITQLKNSILDNVGANANTPLTSMGFNIDSDGTAGFGGPVDPMLGALTDNGGPTRTHALLAGSPAIDAGTATGAPAVDQRGVTRDASVDIGAFESISNTPPVINDQVFPVTENSANGTSVGTVVGTDADPQKGYGKLYWVDLDTDEVRRINLDGSGSQQLAVQFDGTGATGPRGVTVDDVNGKIYWTNNTTNSLWRADLDGGNPQQLLTGLNGPLGIAVDPAGGKIYWVDTAATAIWQANLDGSSPAALITGITNSKDLAVDVAGGKLYWTDKGAGTIKRANLNGSTIETIVSGLNDPWGIALDIGAGKVYWSDATLNEIQRADMMVGATAQTVVTGANQPRDLTLDLVQGKIYWTAATTDRIESATLAGSPLPPVTPTGNWPSGLAIGPAVPNLTYAIIGGNTGGAFAINSVSGELTVVNSAALDYETNPSFGLTVQLTDSLGLNDTATITINLGGVNEGPAFSGLDNTPTFTEGGPAVVLDNNATITDPELDAANNYNGATLTLVRNGGANPDDRFAGSGSLSALTESGNLVVGGTTIGTVTTNSGGTLVLTFNSNATTARVNSALQQITYANSSGTPPATVQVDFTIDDGNAGGQGSGGALNDTGSITVTIDPNATPVAAPDSYTIDEDTSLTTEPTWFNEAWLSRQKLTFNNTAQAENLTDFPVLITLNAGNIDYTRVQNAGEDLRFVDPDGTELAYEIESWNESGTSYVWVKVPQIDASSGTDYIWMYYDNAGATDNQNAAGVWSNNFEALSHLHNDFLDSTGNAHNGINNGSLDITGTIGDGQSFDGVDDRIDIPSGAGIDNLFTGGATVSAWINPSGWGEGGFGRILDKGNAVAVTNGWALQVENTGNRLIFELGFSGNAGRWRSSINSISLDTWQLVTVAYDSSSAANDPTIYVNGVALGLTESSTPSGTANSDAGLDLSIGNRSGATDRTFQGILDETRIETAIRSADWIKAQYLSMTDAFVTFTAAEGPAGVLANDTDADGDPLTAIQVSADPANAQSFTFNADGSFSYTPVANFTGVDTFTYKVNDGTVDGNTVVVTINVTPVNDAPLVATNTGTTVSEASSGNTITTAMLNEGDPDDAGTGLTYTVTAVTTNGTLRLSGTALGLNDTFTQDDIDTNRVTYDHNGSETTTDSFSFSLADGGEDGATPATGVFSITITPANDQPVFNGLDNTPTFTEGGAAVVLDGNATIADTELDAFNNYNGATLTLVRNGGANADDVFAGSGTLGTLTDSGSLVVAGTTIGTVTTNSGGTLVLTFNGNATTARVNSTLQQITYANSSGAPPATVQIDFTINDGNAGSQGSGGALNDTGSITVTINANNSAPTFNGLDQTPTFVQGGGAVVLDNNASITDPELDAANNYNGATLTLVRNGGANAEDLFNRSGTLNPLVESGNLVVSGTTIGTVTTNSGGALVLTFNSNATTARVNSTLQQITYANSSGTPPATVQIDFTIDDGNAGSQGSGGALNDTGSITVTINATNIPPVAVADSFTVTQGSTTILNLAGNDLDADDGLDLTSITIISGPTNGTIASINTDGTVTYTHNGSATITDSFTYTINDLAAATSNTVTVSLVVNLLNVPPVALADSFTVNEGSTNTLNLAGNDLDVDDGLDLTSITIVAGPTNGTIASINPDGTVTYRHNGSETLSDSFTYTIRDQSGATSNTVTVSLNVTPINNSPTLRNVPVALNPGTEDSGPPVGAVGTLVSSLVDLDTIPGGHDNVTDPDPGALTGMAVTQVDEANGAWFYSTDNGANWLALSGVNPNAARLLAADGVTRLYFQPNPDYFGTVTSGIRFRAWDQVNGSNGAIGVTTPPGGTSGFSPAQVTAAITINPVGDAPIITSNGGGPTANVTVLEGSTVVTDVNASDADGDLLTYSIIGGADATLFRIDPTTGILTFITAPDFRTPGDVGADNVYDVIVQASDGTSVDTQAIAITVTNVPPTQFTPPPASSPTPTPDPPPRESGEDTTENQVPVNGGSLDPSSPGTVPEGGQGLTTNGPRDSDTGITLGQHDLSAKQVEGERTGTGEMLIDIIGFLQKPFDITALKSEIRSLLHRSGFLQDLDRVRDEVEDVSATEKTYVASSIAVSTGLSIGYVVWLLRSGVLLTALLSSVPAWQFVNPLLVLDSAARKKRQKGRKDVKDDSVEFLFEKSAASTGIGEEKTVDRARHPRARWFQRNRP</sequence>
<evidence type="ECO:0000256" key="1">
    <source>
        <dbReference type="SAM" id="MobiDB-lite"/>
    </source>
</evidence>
<dbReference type="SMART" id="SM00710">
    <property type="entry name" value="PbH1"/>
    <property type="match status" value="3"/>
</dbReference>
<dbReference type="Pfam" id="PF00028">
    <property type="entry name" value="Cadherin"/>
    <property type="match status" value="1"/>
</dbReference>
<dbReference type="PANTHER" id="PTHR46513:SF13">
    <property type="entry name" value="EGF-LIKE DOMAIN-CONTAINING PROTEIN"/>
    <property type="match status" value="1"/>
</dbReference>
<dbReference type="Gene3D" id="2.120.10.30">
    <property type="entry name" value="TolB, C-terminal domain"/>
    <property type="match status" value="2"/>
</dbReference>
<dbReference type="SUPFAM" id="SSF51126">
    <property type="entry name" value="Pectin lyase-like"/>
    <property type="match status" value="1"/>
</dbReference>
<accession>A0AA96JS38</accession>
<dbReference type="Pfam" id="PF10102">
    <property type="entry name" value="DUF2341"/>
    <property type="match status" value="1"/>
</dbReference>
<feature type="compositionally biased region" description="Basic residues" evidence="1">
    <location>
        <begin position="2629"/>
        <end position="2641"/>
    </location>
</feature>
<dbReference type="PROSITE" id="PS51854">
    <property type="entry name" value="CSPG"/>
    <property type="match status" value="1"/>
</dbReference>
<organism evidence="3 4">
    <name type="scientific">Candidatus Nitrospira allomarina</name>
    <dbReference type="NCBI Taxonomy" id="3020900"/>
    <lineage>
        <taxon>Bacteria</taxon>
        <taxon>Pseudomonadati</taxon>
        <taxon>Nitrospirota</taxon>
        <taxon>Nitrospiria</taxon>
        <taxon>Nitrospirales</taxon>
        <taxon>Nitrospiraceae</taxon>
        <taxon>Nitrospira</taxon>
    </lineage>
</organism>
<feature type="compositionally biased region" description="Pro residues" evidence="1">
    <location>
        <begin position="2405"/>
        <end position="2420"/>
    </location>
</feature>
<dbReference type="Gene3D" id="2.60.40.2810">
    <property type="match status" value="3"/>
</dbReference>
<dbReference type="SUPFAM" id="SSF63825">
    <property type="entry name" value="YWTD domain"/>
    <property type="match status" value="1"/>
</dbReference>
<dbReference type="InterPro" id="IPR039005">
    <property type="entry name" value="CSPG_rpt"/>
</dbReference>